<accession>A0A1E5V700</accession>
<evidence type="ECO:0000313" key="2">
    <source>
        <dbReference type="EMBL" id="OEL20946.1"/>
    </source>
</evidence>
<keyword evidence="3" id="KW-1185">Reference proteome</keyword>
<comment type="caution">
    <text evidence="2">The sequence shown here is derived from an EMBL/GenBank/DDBJ whole genome shotgun (WGS) entry which is preliminary data.</text>
</comment>
<name>A0A1E5V700_9POAL</name>
<dbReference type="SUPFAM" id="SSF53474">
    <property type="entry name" value="alpha/beta-Hydrolases"/>
    <property type="match status" value="1"/>
</dbReference>
<dbReference type="PANTHER" id="PTHR23024:SF658">
    <property type="entry name" value="ALPHA_BETA HYDROLASE FOLD-3 DOMAIN-CONTAINING PROTEIN"/>
    <property type="match status" value="1"/>
</dbReference>
<dbReference type="InterPro" id="IPR050466">
    <property type="entry name" value="Carboxylest/Gibb_receptor"/>
</dbReference>
<dbReference type="AlphaFoldDB" id="A0A1E5V700"/>
<feature type="domain" description="Alpha/beta hydrolase fold-3" evidence="1">
    <location>
        <begin position="16"/>
        <end position="110"/>
    </location>
</feature>
<dbReference type="Gene3D" id="3.40.50.1820">
    <property type="entry name" value="alpha/beta hydrolase"/>
    <property type="match status" value="1"/>
</dbReference>
<dbReference type="GO" id="GO:0016787">
    <property type="term" value="F:hydrolase activity"/>
    <property type="evidence" value="ECO:0007669"/>
    <property type="project" value="InterPro"/>
</dbReference>
<evidence type="ECO:0000313" key="3">
    <source>
        <dbReference type="Proteomes" id="UP000095767"/>
    </source>
</evidence>
<dbReference type="InterPro" id="IPR029058">
    <property type="entry name" value="AB_hydrolase_fold"/>
</dbReference>
<gene>
    <name evidence="2" type="ORF">BAE44_0018033</name>
</gene>
<organism evidence="2 3">
    <name type="scientific">Dichanthelium oligosanthes</name>
    <dbReference type="NCBI Taxonomy" id="888268"/>
    <lineage>
        <taxon>Eukaryota</taxon>
        <taxon>Viridiplantae</taxon>
        <taxon>Streptophyta</taxon>
        <taxon>Embryophyta</taxon>
        <taxon>Tracheophyta</taxon>
        <taxon>Spermatophyta</taxon>
        <taxon>Magnoliopsida</taxon>
        <taxon>Liliopsida</taxon>
        <taxon>Poales</taxon>
        <taxon>Poaceae</taxon>
        <taxon>PACMAD clade</taxon>
        <taxon>Panicoideae</taxon>
        <taxon>Panicodae</taxon>
        <taxon>Paniceae</taxon>
        <taxon>Dichantheliinae</taxon>
        <taxon>Dichanthelium</taxon>
    </lineage>
</organism>
<dbReference type="PANTHER" id="PTHR23024">
    <property type="entry name" value="ARYLACETAMIDE DEACETYLASE"/>
    <property type="match status" value="1"/>
</dbReference>
<proteinExistence type="predicted"/>
<dbReference type="Pfam" id="PF07859">
    <property type="entry name" value="Abhydrolase_3"/>
    <property type="match status" value="1"/>
</dbReference>
<reference evidence="2 3" key="1">
    <citation type="submission" date="2016-09" db="EMBL/GenBank/DDBJ databases">
        <title>The draft genome of Dichanthelium oligosanthes: A C3 panicoid grass species.</title>
        <authorList>
            <person name="Studer A.J."/>
            <person name="Schnable J.C."/>
            <person name="Brutnell T.P."/>
        </authorList>
    </citation>
    <scope>NUCLEOTIDE SEQUENCE [LARGE SCALE GENOMIC DNA]</scope>
    <source>
        <strain evidence="3">cv. Kellogg 1175</strain>
        <tissue evidence="2">Leaf</tissue>
    </source>
</reference>
<sequence length="149" mass="16562">MALLHPCFRGSELVPSEGTDPRSLEREKAVRCWAFVCAGRYGFDHPCINPLAMPAAEWASLGCRRALVTVVELDTMSDRGRRYVEKLRASAWAGEEAVLYEDHGERHVFFLHNSNRRDKAEEEMIAAVASFVASSSSEARLGPSALHTL</sequence>
<dbReference type="OrthoDB" id="408631at2759"/>
<dbReference type="Proteomes" id="UP000095767">
    <property type="component" value="Unassembled WGS sequence"/>
</dbReference>
<protein>
    <recommendedName>
        <fullName evidence="1">Alpha/beta hydrolase fold-3 domain-containing protein</fullName>
    </recommendedName>
</protein>
<dbReference type="InterPro" id="IPR013094">
    <property type="entry name" value="AB_hydrolase_3"/>
</dbReference>
<dbReference type="EMBL" id="LWDX02049126">
    <property type="protein sequence ID" value="OEL20946.1"/>
    <property type="molecule type" value="Genomic_DNA"/>
</dbReference>
<dbReference type="STRING" id="888268.A0A1E5V700"/>
<evidence type="ECO:0000259" key="1">
    <source>
        <dbReference type="Pfam" id="PF07859"/>
    </source>
</evidence>